<name>A0ACC2ETC2_DIPCM</name>
<evidence type="ECO:0000313" key="2">
    <source>
        <dbReference type="Proteomes" id="UP001162992"/>
    </source>
</evidence>
<evidence type="ECO:0000313" key="1">
    <source>
        <dbReference type="EMBL" id="KAJ7569600.1"/>
    </source>
</evidence>
<dbReference type="EMBL" id="CM055092">
    <property type="protein sequence ID" value="KAJ7569600.1"/>
    <property type="molecule type" value="Genomic_DNA"/>
</dbReference>
<organism evidence="1 2">
    <name type="scientific">Diphasiastrum complanatum</name>
    <name type="common">Issler's clubmoss</name>
    <name type="synonym">Lycopodium complanatum</name>
    <dbReference type="NCBI Taxonomy" id="34168"/>
    <lineage>
        <taxon>Eukaryota</taxon>
        <taxon>Viridiplantae</taxon>
        <taxon>Streptophyta</taxon>
        <taxon>Embryophyta</taxon>
        <taxon>Tracheophyta</taxon>
        <taxon>Lycopodiopsida</taxon>
        <taxon>Lycopodiales</taxon>
        <taxon>Lycopodiaceae</taxon>
        <taxon>Lycopodioideae</taxon>
        <taxon>Diphasiastrum</taxon>
    </lineage>
</organism>
<dbReference type="Proteomes" id="UP001162992">
    <property type="component" value="Chromosome 1"/>
</dbReference>
<proteinExistence type="predicted"/>
<accession>A0ACC2ETC2</accession>
<sequence length="526" mass="58791">MAGDMGREGKRAGERGISDEMRERHYAGRTTTLVVVSCIVAAIGGFIFGYDLGISGGVVSMDDFLQKFFPTVYVNKHSPRHNHYCKYDNQGLQAFTSSLYMAGLISTLFISPITRRKGRRFSMFAGGVSYLIGATLNAAAQNLPMLIIGRIMLGVGVGVTNQAVPLYMSEMAPAKLRGGLNIMFQLALNYGVVSANSINYGTSKLKPWGWRLSLGLVALPASILTLSSFVLSETPNSLIERGYPKEGRAVLEKIRGVSEVDVEFKDLVEASRLSGQVKHPFLNILQRRYRPQFVMALLIPFFQQMTGINVLTFYAPEFFQTIGFGSSSSLYSAIVLKALSIVGLKILIWRVDKWGRRRPFIVGGAVMFTCQILIGCILGFKFTGTEELSKSWSIVTFVLMCIYAGGFGWSWGPLGWVIPSEIFPLEIRSAGMSICVCIQLFFTFAIAQVFLSMFCHLRYGTFFLFGGWVAIMTLFVYFFLPETTSVPIEQMVHVWEKHWFWKKFVKNKTELMAELMGDKDVDEQKV</sequence>
<gene>
    <name evidence="1" type="ORF">O6H91_01G085600</name>
</gene>
<keyword evidence="2" id="KW-1185">Reference proteome</keyword>
<comment type="caution">
    <text evidence="1">The sequence shown here is derived from an EMBL/GenBank/DDBJ whole genome shotgun (WGS) entry which is preliminary data.</text>
</comment>
<reference evidence="2" key="1">
    <citation type="journal article" date="2024" name="Proc. Natl. Acad. Sci. U.S.A.">
        <title>Extraordinary preservation of gene collinearity over three hundred million years revealed in homosporous lycophytes.</title>
        <authorList>
            <person name="Li C."/>
            <person name="Wickell D."/>
            <person name="Kuo L.Y."/>
            <person name="Chen X."/>
            <person name="Nie B."/>
            <person name="Liao X."/>
            <person name="Peng D."/>
            <person name="Ji J."/>
            <person name="Jenkins J."/>
            <person name="Williams M."/>
            <person name="Shu S."/>
            <person name="Plott C."/>
            <person name="Barry K."/>
            <person name="Rajasekar S."/>
            <person name="Grimwood J."/>
            <person name="Han X."/>
            <person name="Sun S."/>
            <person name="Hou Z."/>
            <person name="He W."/>
            <person name="Dai G."/>
            <person name="Sun C."/>
            <person name="Schmutz J."/>
            <person name="Leebens-Mack J.H."/>
            <person name="Li F.W."/>
            <person name="Wang L."/>
        </authorList>
    </citation>
    <scope>NUCLEOTIDE SEQUENCE [LARGE SCALE GENOMIC DNA]</scope>
    <source>
        <strain evidence="2">cv. PW_Plant_1</strain>
    </source>
</reference>
<protein>
    <submittedName>
        <fullName evidence="1">Uncharacterized protein</fullName>
    </submittedName>
</protein>